<sequence length="259" mass="28816">MLTKPNNSVYEHEEVDYMDYVHSSILNRQLLDKLVEGLVNPIPLRPPSPDNSNVRKGLVIIDSKIGEELPRLDPSKLQCKAKREKRKSKQEEYQMSSRNKRHKSSSNVKLVEIVELSSSESDVLDDKMEVVEEVEGDAIGSECDKVKGVGRGESRCEIGHEGDNAGNDNDIVGNKSGNVGIKNKRENNGVDGQLENDGNANEAKLQPRRSKKLASNQFHEPQQSEFQFMPTPGIIEQHNKGLDTAVPGMICIRTSLLTT</sequence>
<dbReference type="AlphaFoldDB" id="A0ABD1RNV1"/>
<accession>A0ABD1RNV1</accession>
<dbReference type="Proteomes" id="UP001604277">
    <property type="component" value="Unassembled WGS sequence"/>
</dbReference>
<proteinExistence type="predicted"/>
<feature type="region of interest" description="Disordered" evidence="1">
    <location>
        <begin position="179"/>
        <end position="226"/>
    </location>
</feature>
<dbReference type="EMBL" id="JBFOLJ010000012">
    <property type="protein sequence ID" value="KAL2490085.1"/>
    <property type="molecule type" value="Genomic_DNA"/>
</dbReference>
<name>A0ABD1RNV1_9LAMI</name>
<protein>
    <submittedName>
        <fullName evidence="2">Uncharacterized protein</fullName>
    </submittedName>
</protein>
<evidence type="ECO:0000313" key="3">
    <source>
        <dbReference type="Proteomes" id="UP001604277"/>
    </source>
</evidence>
<feature type="compositionally biased region" description="Basic residues" evidence="1">
    <location>
        <begin position="79"/>
        <end position="88"/>
    </location>
</feature>
<gene>
    <name evidence="2" type="ORF">Fot_43377</name>
</gene>
<reference evidence="3" key="1">
    <citation type="submission" date="2024-07" db="EMBL/GenBank/DDBJ databases">
        <title>Two chromosome-level genome assemblies of Korean endemic species Abeliophyllum distichum and Forsythia ovata (Oleaceae).</title>
        <authorList>
            <person name="Jang H."/>
        </authorList>
    </citation>
    <scope>NUCLEOTIDE SEQUENCE [LARGE SCALE GENOMIC DNA]</scope>
</reference>
<feature type="region of interest" description="Disordered" evidence="1">
    <location>
        <begin position="79"/>
        <end position="106"/>
    </location>
</feature>
<keyword evidence="3" id="KW-1185">Reference proteome</keyword>
<comment type="caution">
    <text evidence="2">The sequence shown here is derived from an EMBL/GenBank/DDBJ whole genome shotgun (WGS) entry which is preliminary data.</text>
</comment>
<feature type="compositionally biased region" description="Polar residues" evidence="1">
    <location>
        <begin position="213"/>
        <end position="226"/>
    </location>
</feature>
<organism evidence="2 3">
    <name type="scientific">Forsythia ovata</name>
    <dbReference type="NCBI Taxonomy" id="205694"/>
    <lineage>
        <taxon>Eukaryota</taxon>
        <taxon>Viridiplantae</taxon>
        <taxon>Streptophyta</taxon>
        <taxon>Embryophyta</taxon>
        <taxon>Tracheophyta</taxon>
        <taxon>Spermatophyta</taxon>
        <taxon>Magnoliopsida</taxon>
        <taxon>eudicotyledons</taxon>
        <taxon>Gunneridae</taxon>
        <taxon>Pentapetalae</taxon>
        <taxon>asterids</taxon>
        <taxon>lamiids</taxon>
        <taxon>Lamiales</taxon>
        <taxon>Oleaceae</taxon>
        <taxon>Forsythieae</taxon>
        <taxon>Forsythia</taxon>
    </lineage>
</organism>
<evidence type="ECO:0000313" key="2">
    <source>
        <dbReference type="EMBL" id="KAL2490085.1"/>
    </source>
</evidence>
<evidence type="ECO:0000256" key="1">
    <source>
        <dbReference type="SAM" id="MobiDB-lite"/>
    </source>
</evidence>